<proteinExistence type="predicted"/>
<accession>A0A9J7N0A4</accession>
<feature type="compositionally biased region" description="Basic and acidic residues" evidence="1">
    <location>
        <begin position="316"/>
        <end position="330"/>
    </location>
</feature>
<dbReference type="KEGG" id="bfo:118421776"/>
<evidence type="ECO:0000313" key="3">
    <source>
        <dbReference type="RefSeq" id="XP_035685171.1"/>
    </source>
</evidence>
<dbReference type="AlphaFoldDB" id="A0A9J7N0A4"/>
<sequence>MAVGVDAARLTRADDVFTEHQLQYIFGVKSPTSSGRNALGLRRTSGRPPHVAMSNGPVSPAGGSVRQRVWPPPAENPEPDKAASTPRPKPLRKTSFPQFESPQSPDSVSSPQAKSSPNTPTLSSPQAEPSRTPIVISSPVSDPPRVPLIISSPLSDPPPSLPSTEPPHSPEIPSSPQSSPRSPIIISSPISEPTRSPLIISSPLSETSRSQPSSEPTTPVILSSPQSEPRSPVIITSKTAESPRSPIIISSPLPKSPVSPLVISSPQSQLPIIVSKKDTPAAPQQQAPAGEQAASPSPGPDSTLTKRNSVILMRGGETEETKGPSLKERISALYGSS</sequence>
<name>A0A9J7N0A4_BRAFL</name>
<feature type="compositionally biased region" description="Polar residues" evidence="1">
    <location>
        <begin position="202"/>
        <end position="240"/>
    </location>
</feature>
<dbReference type="GeneID" id="118421776"/>
<dbReference type="RefSeq" id="XP_035685171.1">
    <property type="nucleotide sequence ID" value="XM_035829278.1"/>
</dbReference>
<feature type="region of interest" description="Disordered" evidence="1">
    <location>
        <begin position="274"/>
        <end position="337"/>
    </location>
</feature>
<feature type="compositionally biased region" description="Low complexity" evidence="1">
    <location>
        <begin position="242"/>
        <end position="262"/>
    </location>
</feature>
<feature type="region of interest" description="Disordered" evidence="1">
    <location>
        <begin position="28"/>
        <end position="262"/>
    </location>
</feature>
<evidence type="ECO:0000313" key="2">
    <source>
        <dbReference type="Proteomes" id="UP000001554"/>
    </source>
</evidence>
<feature type="compositionally biased region" description="Low complexity" evidence="1">
    <location>
        <begin position="280"/>
        <end position="296"/>
    </location>
</feature>
<protein>
    <submittedName>
        <fullName evidence="3">Proline-rich receptor-like protein kinase PERK8</fullName>
    </submittedName>
</protein>
<feature type="compositionally biased region" description="Low complexity" evidence="1">
    <location>
        <begin position="171"/>
        <end position="197"/>
    </location>
</feature>
<reference evidence="2" key="1">
    <citation type="journal article" date="2020" name="Nat. Ecol. Evol.">
        <title>Deeply conserved synteny resolves early events in vertebrate evolution.</title>
        <authorList>
            <person name="Simakov O."/>
            <person name="Marletaz F."/>
            <person name="Yue J.X."/>
            <person name="O'Connell B."/>
            <person name="Jenkins J."/>
            <person name="Brandt A."/>
            <person name="Calef R."/>
            <person name="Tung C.H."/>
            <person name="Huang T.K."/>
            <person name="Schmutz J."/>
            <person name="Satoh N."/>
            <person name="Yu J.K."/>
            <person name="Putnam N.H."/>
            <person name="Green R.E."/>
            <person name="Rokhsar D.S."/>
        </authorList>
    </citation>
    <scope>NUCLEOTIDE SEQUENCE [LARGE SCALE GENOMIC DNA]</scope>
    <source>
        <strain evidence="2">S238N-H82</strain>
    </source>
</reference>
<feature type="compositionally biased region" description="Pro residues" evidence="1">
    <location>
        <begin position="155"/>
        <end position="170"/>
    </location>
</feature>
<dbReference type="Proteomes" id="UP000001554">
    <property type="component" value="Chromosome 8"/>
</dbReference>
<gene>
    <name evidence="3" type="primary">LOC118421776</name>
</gene>
<evidence type="ECO:0000256" key="1">
    <source>
        <dbReference type="SAM" id="MobiDB-lite"/>
    </source>
</evidence>
<reference evidence="3" key="2">
    <citation type="submission" date="2025-08" db="UniProtKB">
        <authorList>
            <consortium name="RefSeq"/>
        </authorList>
    </citation>
    <scope>IDENTIFICATION</scope>
    <source>
        <strain evidence="3">S238N-H82</strain>
        <tissue evidence="3">Testes</tissue>
    </source>
</reference>
<organism evidence="2 3">
    <name type="scientific">Branchiostoma floridae</name>
    <name type="common">Florida lancelet</name>
    <name type="synonym">Amphioxus</name>
    <dbReference type="NCBI Taxonomy" id="7739"/>
    <lineage>
        <taxon>Eukaryota</taxon>
        <taxon>Metazoa</taxon>
        <taxon>Chordata</taxon>
        <taxon>Cephalochordata</taxon>
        <taxon>Leptocardii</taxon>
        <taxon>Amphioxiformes</taxon>
        <taxon>Branchiostomatidae</taxon>
        <taxon>Branchiostoma</taxon>
    </lineage>
</organism>
<feature type="compositionally biased region" description="Polar residues" evidence="1">
    <location>
        <begin position="113"/>
        <end position="129"/>
    </location>
</feature>
<dbReference type="OMA" id="VAMSNGP"/>
<keyword evidence="2" id="KW-1185">Reference proteome</keyword>
<dbReference type="OrthoDB" id="10051843at2759"/>
<feature type="compositionally biased region" description="Low complexity" evidence="1">
    <location>
        <begin position="101"/>
        <end position="112"/>
    </location>
</feature>